<name>A0A8X6UME1_NEPPI</name>
<reference evidence="1" key="1">
    <citation type="submission" date="2020-08" db="EMBL/GenBank/DDBJ databases">
        <title>Multicomponent nature underlies the extraordinary mechanical properties of spider dragline silk.</title>
        <authorList>
            <person name="Kono N."/>
            <person name="Nakamura H."/>
            <person name="Mori M."/>
            <person name="Yoshida Y."/>
            <person name="Ohtoshi R."/>
            <person name="Malay A.D."/>
            <person name="Moran D.A.P."/>
            <person name="Tomita M."/>
            <person name="Numata K."/>
            <person name="Arakawa K."/>
        </authorList>
    </citation>
    <scope>NUCLEOTIDE SEQUENCE</scope>
</reference>
<evidence type="ECO:0000313" key="2">
    <source>
        <dbReference type="Proteomes" id="UP000887013"/>
    </source>
</evidence>
<sequence length="207" mass="22676">MALDLQSTDTKHSSSYSMTTDFLLDETFLTQLHPLQLQYEAGEQLKSYGSADAAKPSLPALEPGPASVCRAKALRTQKCSHPSHIAGEQPKGYGSTKAVTLCTQGRRVSVERKPYGYNKAISLLTSPRDQRRTLHQGRRVTDDKNSLDTKKAVSFYTISQPTDGTSLVSHFPHHFIPNEKSLLFYRSAGPIPIGPLHAVTVALPSGR</sequence>
<protein>
    <submittedName>
        <fullName evidence="1">Uncharacterized protein</fullName>
    </submittedName>
</protein>
<dbReference type="EMBL" id="BMAW01130963">
    <property type="protein sequence ID" value="GFU37186.1"/>
    <property type="molecule type" value="Genomic_DNA"/>
</dbReference>
<keyword evidence="2" id="KW-1185">Reference proteome</keyword>
<gene>
    <name evidence="1" type="ORF">NPIL_5901</name>
</gene>
<evidence type="ECO:0000313" key="1">
    <source>
        <dbReference type="EMBL" id="GFU37186.1"/>
    </source>
</evidence>
<proteinExistence type="predicted"/>
<accession>A0A8X6UME1</accession>
<comment type="caution">
    <text evidence="1">The sequence shown here is derived from an EMBL/GenBank/DDBJ whole genome shotgun (WGS) entry which is preliminary data.</text>
</comment>
<organism evidence="1 2">
    <name type="scientific">Nephila pilipes</name>
    <name type="common">Giant wood spider</name>
    <name type="synonym">Nephila maculata</name>
    <dbReference type="NCBI Taxonomy" id="299642"/>
    <lineage>
        <taxon>Eukaryota</taxon>
        <taxon>Metazoa</taxon>
        <taxon>Ecdysozoa</taxon>
        <taxon>Arthropoda</taxon>
        <taxon>Chelicerata</taxon>
        <taxon>Arachnida</taxon>
        <taxon>Araneae</taxon>
        <taxon>Araneomorphae</taxon>
        <taxon>Entelegynae</taxon>
        <taxon>Araneoidea</taxon>
        <taxon>Nephilidae</taxon>
        <taxon>Nephila</taxon>
    </lineage>
</organism>
<dbReference type="Proteomes" id="UP000887013">
    <property type="component" value="Unassembled WGS sequence"/>
</dbReference>
<dbReference type="AlphaFoldDB" id="A0A8X6UME1"/>